<dbReference type="GO" id="GO:0005884">
    <property type="term" value="C:actin filament"/>
    <property type="evidence" value="ECO:0007669"/>
    <property type="project" value="TreeGrafter"/>
</dbReference>
<sequence length="558" mass="61540">MTRRGWWSSRHFLEPPAGAARRTQRRSRESAAAAMSHQTGIQGNGAGAACGEGAPGRPPASREGGGMGRAGVGPGPQGVGLGDEPGLCASPRSRVPGGPGLPSSHPGPAVATLLMDPKFAGAKEMAFRGGRGEGGVPAAAAAAAVIPTFPFFIGLGRPGTVEAIGALFAVERRANFLFHGLTLELLQDLDYQKKDAGIFFISITLESVNFSVSFSTASEDVKDIFARARNGKYRLLKISIENEKLVIGACRQPLDSWDKDYDSFVLPLLEDKQPCYVLFRLDSQNAQGYEWIFIAWSPDHSHVRQKMLYAATRATLKKEFGGGHIKDEMFGTVKEDVSLHGYKKYLLSQSSPAPLTAAEEELRQIKINEVQTDVSVDTKHQTLQGVAFPISREAFQALEKLNNRQLNYVQLEIDIKNEIIILANTINTELKDLPKRIPRDSARYHFFLYKHSHEGDYLESIVFIYSMPGYTCSIRERMLYSSCKSPLLEIVERQLQMDVIRKIEIDNGDELTADFLYEEVHPKQHAHKQSFAKPKGPSGKRGIRRLIRGPAETEATTD</sequence>
<keyword evidence="13" id="KW-1185">Reference proteome</keyword>
<comment type="function">
    <text evidence="7">Actin-binding protein involved in motile and morphological processes. Inhibits actin polymerization, likely by sequestering G-actin. By capping the barbed ends of filaments, it also regulates motility. Seems to play an important role in clathrin-mediated endocytosis and distribution of endocytic organelles.</text>
</comment>
<accession>A0AB34HDA6</accession>
<evidence type="ECO:0000256" key="7">
    <source>
        <dbReference type="ARBA" id="ARBA00037775"/>
    </source>
</evidence>
<dbReference type="GO" id="GO:0030016">
    <property type="term" value="C:myofibril"/>
    <property type="evidence" value="ECO:0007669"/>
    <property type="project" value="TreeGrafter"/>
</dbReference>
<dbReference type="GO" id="GO:0010591">
    <property type="term" value="P:regulation of lamellipodium assembly"/>
    <property type="evidence" value="ECO:0007669"/>
    <property type="project" value="TreeGrafter"/>
</dbReference>
<dbReference type="InterPro" id="IPR029006">
    <property type="entry name" value="ADF-H/Gelsolin-like_dom_sf"/>
</dbReference>
<dbReference type="EMBL" id="JAIQCJ010001561">
    <property type="protein sequence ID" value="KAJ8788935.1"/>
    <property type="molecule type" value="Genomic_DNA"/>
</dbReference>
<dbReference type="GO" id="GO:0051015">
    <property type="term" value="F:actin filament binding"/>
    <property type="evidence" value="ECO:0007669"/>
    <property type="project" value="TreeGrafter"/>
</dbReference>
<comment type="similarity">
    <text evidence="2">Belongs to the actin-binding proteins ADF family. Twinfilin subfamily.</text>
</comment>
<evidence type="ECO:0000256" key="2">
    <source>
        <dbReference type="ARBA" id="ARBA00009557"/>
    </source>
</evidence>
<comment type="caution">
    <text evidence="12">The sequence shown here is derived from an EMBL/GenBank/DDBJ whole genome shotgun (WGS) entry which is preliminary data.</text>
</comment>
<dbReference type="GO" id="GO:0003785">
    <property type="term" value="F:actin monomer binding"/>
    <property type="evidence" value="ECO:0007669"/>
    <property type="project" value="TreeGrafter"/>
</dbReference>
<dbReference type="Gene3D" id="3.40.20.10">
    <property type="entry name" value="Severin"/>
    <property type="match status" value="2"/>
</dbReference>
<feature type="region of interest" description="Disordered" evidence="10">
    <location>
        <begin position="1"/>
        <end position="104"/>
    </location>
</feature>
<keyword evidence="3" id="KW-0963">Cytoplasm</keyword>
<name>A0AB34HDA6_ESCRO</name>
<evidence type="ECO:0000256" key="8">
    <source>
        <dbReference type="ARBA" id="ARBA00040325"/>
    </source>
</evidence>
<proteinExistence type="inferred from homology"/>
<dbReference type="GO" id="GO:0030042">
    <property type="term" value="P:actin filament depolymerization"/>
    <property type="evidence" value="ECO:0007669"/>
    <property type="project" value="TreeGrafter"/>
</dbReference>
<evidence type="ECO:0000256" key="9">
    <source>
        <dbReference type="ARBA" id="ARBA00046772"/>
    </source>
</evidence>
<dbReference type="AlphaFoldDB" id="A0AB34HDA6"/>
<comment type="subunit">
    <text evidence="9">Interacts with G-actin; ADP-actin form and capping protein (CP). May also be able to interact with TWF2 and phosphoinositides, PI(4,5)P2. When bound to PI(4,5)P2, it is down-regulated. Interacts with ACTG1.</text>
</comment>
<dbReference type="CDD" id="cd11285">
    <property type="entry name" value="ADF_Twf-N_like"/>
    <property type="match status" value="1"/>
</dbReference>
<protein>
    <recommendedName>
        <fullName evidence="8">Twinfilin-1</fullName>
    </recommendedName>
</protein>
<dbReference type="Proteomes" id="UP001159641">
    <property type="component" value="Unassembled WGS sequence"/>
</dbReference>
<dbReference type="CDD" id="cd11284">
    <property type="entry name" value="ADF_Twf-C_like"/>
    <property type="match status" value="1"/>
</dbReference>
<dbReference type="FunFam" id="3.40.20.10:FF:000007">
    <property type="entry name" value="Twinfilin-1 isoform 1"/>
    <property type="match status" value="1"/>
</dbReference>
<evidence type="ECO:0000313" key="13">
    <source>
        <dbReference type="Proteomes" id="UP001159641"/>
    </source>
</evidence>
<feature type="domain" description="ADF-H" evidence="11">
    <location>
        <begin position="383"/>
        <end position="521"/>
    </location>
</feature>
<keyword evidence="4" id="KW-0677">Repeat</keyword>
<evidence type="ECO:0000313" key="12">
    <source>
        <dbReference type="EMBL" id="KAJ8788935.1"/>
    </source>
</evidence>
<feature type="domain" description="ADF-H" evidence="11">
    <location>
        <begin position="209"/>
        <end position="347"/>
    </location>
</feature>
<evidence type="ECO:0000256" key="4">
    <source>
        <dbReference type="ARBA" id="ARBA00022737"/>
    </source>
</evidence>
<feature type="compositionally biased region" description="Gly residues" evidence="10">
    <location>
        <begin position="42"/>
        <end position="54"/>
    </location>
</feature>
<evidence type="ECO:0000256" key="3">
    <source>
        <dbReference type="ARBA" id="ARBA00022490"/>
    </source>
</evidence>
<gene>
    <name evidence="12" type="ORF">J1605_022341</name>
</gene>
<comment type="subcellular location">
    <subcellularLocation>
        <location evidence="1">Cytoplasm</location>
        <location evidence="1">Cytoskeleton</location>
    </subcellularLocation>
</comment>
<dbReference type="FunFam" id="3.40.20.10:FF:000012">
    <property type="entry name" value="Twinfilin-1 isoform 1"/>
    <property type="match status" value="1"/>
</dbReference>
<feature type="compositionally biased region" description="Gly residues" evidence="10">
    <location>
        <begin position="63"/>
        <end position="83"/>
    </location>
</feature>
<dbReference type="InterPro" id="IPR028458">
    <property type="entry name" value="Twinfilin"/>
</dbReference>
<dbReference type="PROSITE" id="PS51263">
    <property type="entry name" value="ADF_H"/>
    <property type="match status" value="2"/>
</dbReference>
<dbReference type="GO" id="GO:0051016">
    <property type="term" value="P:barbed-end actin filament capping"/>
    <property type="evidence" value="ECO:0007669"/>
    <property type="project" value="TreeGrafter"/>
</dbReference>
<dbReference type="GO" id="GO:0010976">
    <property type="term" value="P:positive regulation of neuron projection development"/>
    <property type="evidence" value="ECO:0007669"/>
    <property type="project" value="TreeGrafter"/>
</dbReference>
<dbReference type="SUPFAM" id="SSF55753">
    <property type="entry name" value="Actin depolymerizing proteins"/>
    <property type="match status" value="2"/>
</dbReference>
<evidence type="ECO:0000256" key="10">
    <source>
        <dbReference type="SAM" id="MobiDB-lite"/>
    </source>
</evidence>
<dbReference type="PANTHER" id="PTHR13759:SF8">
    <property type="entry name" value="TWINFILIN-1"/>
    <property type="match status" value="1"/>
</dbReference>
<evidence type="ECO:0000256" key="6">
    <source>
        <dbReference type="ARBA" id="ARBA00023212"/>
    </source>
</evidence>
<dbReference type="SMART" id="SM00102">
    <property type="entry name" value="ADF"/>
    <property type="match status" value="2"/>
</dbReference>
<keyword evidence="6" id="KW-0206">Cytoskeleton</keyword>
<evidence type="ECO:0000259" key="11">
    <source>
        <dbReference type="PROSITE" id="PS51263"/>
    </source>
</evidence>
<evidence type="ECO:0000256" key="5">
    <source>
        <dbReference type="ARBA" id="ARBA00023203"/>
    </source>
</evidence>
<dbReference type="PANTHER" id="PTHR13759">
    <property type="entry name" value="TWINFILIN"/>
    <property type="match status" value="1"/>
</dbReference>
<dbReference type="InterPro" id="IPR002108">
    <property type="entry name" value="ADF-H"/>
</dbReference>
<evidence type="ECO:0000256" key="1">
    <source>
        <dbReference type="ARBA" id="ARBA00004245"/>
    </source>
</evidence>
<reference evidence="12 13" key="1">
    <citation type="submission" date="2022-11" db="EMBL/GenBank/DDBJ databases">
        <title>Whole genome sequence of Eschrichtius robustus ER-17-0199.</title>
        <authorList>
            <person name="Bruniche-Olsen A."/>
            <person name="Black A.N."/>
            <person name="Fields C.J."/>
            <person name="Walden K."/>
            <person name="Dewoody J.A."/>
        </authorList>
    </citation>
    <scope>NUCLEOTIDE SEQUENCE [LARGE SCALE GENOMIC DNA]</scope>
    <source>
        <strain evidence="12">ER-17-0199</strain>
        <tissue evidence="12">Blubber</tissue>
    </source>
</reference>
<dbReference type="Pfam" id="PF00241">
    <property type="entry name" value="Cofilin_ADF"/>
    <property type="match status" value="2"/>
</dbReference>
<keyword evidence="5" id="KW-0009">Actin-binding</keyword>
<feature type="region of interest" description="Disordered" evidence="10">
    <location>
        <begin position="525"/>
        <end position="558"/>
    </location>
</feature>
<organism evidence="12 13">
    <name type="scientific">Eschrichtius robustus</name>
    <name type="common">California gray whale</name>
    <name type="synonym">Eschrichtius gibbosus</name>
    <dbReference type="NCBI Taxonomy" id="9764"/>
    <lineage>
        <taxon>Eukaryota</taxon>
        <taxon>Metazoa</taxon>
        <taxon>Chordata</taxon>
        <taxon>Craniata</taxon>
        <taxon>Vertebrata</taxon>
        <taxon>Euteleostomi</taxon>
        <taxon>Mammalia</taxon>
        <taxon>Eutheria</taxon>
        <taxon>Laurasiatheria</taxon>
        <taxon>Artiodactyla</taxon>
        <taxon>Whippomorpha</taxon>
        <taxon>Cetacea</taxon>
        <taxon>Mysticeti</taxon>
        <taxon>Eschrichtiidae</taxon>
        <taxon>Eschrichtius</taxon>
    </lineage>
</organism>